<feature type="region of interest" description="Disordered" evidence="1">
    <location>
        <begin position="1"/>
        <end position="43"/>
    </location>
</feature>
<feature type="compositionally biased region" description="Polar residues" evidence="1">
    <location>
        <begin position="14"/>
        <end position="32"/>
    </location>
</feature>
<sequence length="587" mass="66374">MTYNMAFNEMAQIRDSTAPTTVPGSRQSSQTPVPGRISIDQSNTTPFLRKVRMASVKQPCTPSQNENRGNGLGVGQPSSFDQNQKYGHGRAVLGDYPFDPDTPRPPTIRGSQLERDVYSGFQNDSSPLGRLANGMNNIRPEDGSNPEHLHNSRDHLPPLSSASTFFPPEKTDKRLDIYPQFADGDVRITSPSGKIWKVHKVVLSKASPVLAILLASTPQLSSHKRHKDDKFVKWDIKLVADCRAEDMDPQGLQFMSFHKINIKEKQISTLPNYNGLGEQTGFDKLYDNLFRCMYSMEPIFTSAAYRLGSGTIYDANLLLQAATWLEAVPCVRLVIEANLLRLHQMLWKHNGEKPEGWIHVAATLQSPLIFREALIHLVGKFHLKNGIDERFLRKKAHGPMTEKIWALIVQKAQELKDKKLRVERVLLEFYPLRMVHNEDPETVPGRSIYTADIYLWQALTIFRQYISSSYLSNFHHKAKDGGLSFYHTLGAAYATYLRPETLEKFHQSFDMSIKAKGLLVAALDLVKAEARNVVAELLHDRSQLVRGPNDQPRDHLTCIEILDQEMPWIVVQEHAGERDIVIGGLNH</sequence>
<dbReference type="InterPro" id="IPR000210">
    <property type="entry name" value="BTB/POZ_dom"/>
</dbReference>
<accession>A0A1E1KNL0</accession>
<keyword evidence="4" id="KW-1185">Reference proteome</keyword>
<dbReference type="AlphaFoldDB" id="A0A1E1KNL0"/>
<feature type="compositionally biased region" description="Polar residues" evidence="1">
    <location>
        <begin position="76"/>
        <end position="85"/>
    </location>
</feature>
<dbReference type="Proteomes" id="UP000178912">
    <property type="component" value="Unassembled WGS sequence"/>
</dbReference>
<reference evidence="4" key="1">
    <citation type="submission" date="2016-03" db="EMBL/GenBank/DDBJ databases">
        <authorList>
            <person name="Guldener U."/>
        </authorList>
    </citation>
    <scope>NUCLEOTIDE SEQUENCE [LARGE SCALE GENOMIC DNA]</scope>
    <source>
        <strain evidence="4">04CH-RAC-A.6.1</strain>
    </source>
</reference>
<proteinExistence type="predicted"/>
<evidence type="ECO:0000256" key="1">
    <source>
        <dbReference type="SAM" id="MobiDB-lite"/>
    </source>
</evidence>
<dbReference type="EMBL" id="FJUX01000042">
    <property type="protein sequence ID" value="CZS99619.1"/>
    <property type="molecule type" value="Genomic_DNA"/>
</dbReference>
<evidence type="ECO:0000313" key="4">
    <source>
        <dbReference type="Proteomes" id="UP000178912"/>
    </source>
</evidence>
<name>A0A1E1KNL0_9HELO</name>
<protein>
    <recommendedName>
        <fullName evidence="2">BTB domain-containing protein</fullName>
    </recommendedName>
</protein>
<dbReference type="PANTHER" id="PTHR38119:SF2">
    <property type="entry name" value="TRANSCRIPTION FACTOR DOMAIN-CONTAINING PROTEIN"/>
    <property type="match status" value="1"/>
</dbReference>
<feature type="domain" description="BTB" evidence="2">
    <location>
        <begin position="184"/>
        <end position="264"/>
    </location>
</feature>
<feature type="compositionally biased region" description="Polar residues" evidence="1">
    <location>
        <begin position="58"/>
        <end position="68"/>
    </location>
</feature>
<feature type="compositionally biased region" description="Basic and acidic residues" evidence="1">
    <location>
        <begin position="139"/>
        <end position="156"/>
    </location>
</feature>
<feature type="region of interest" description="Disordered" evidence="1">
    <location>
        <begin position="55"/>
        <end position="166"/>
    </location>
</feature>
<organism evidence="3 4">
    <name type="scientific">Rhynchosporium agropyri</name>
    <dbReference type="NCBI Taxonomy" id="914238"/>
    <lineage>
        <taxon>Eukaryota</taxon>
        <taxon>Fungi</taxon>
        <taxon>Dikarya</taxon>
        <taxon>Ascomycota</taxon>
        <taxon>Pezizomycotina</taxon>
        <taxon>Leotiomycetes</taxon>
        <taxon>Helotiales</taxon>
        <taxon>Ploettnerulaceae</taxon>
        <taxon>Rhynchosporium</taxon>
    </lineage>
</organism>
<dbReference type="OrthoDB" id="2129688at2759"/>
<dbReference type="PROSITE" id="PS50097">
    <property type="entry name" value="BTB"/>
    <property type="match status" value="1"/>
</dbReference>
<gene>
    <name evidence="3" type="ORF">RAG0_07952</name>
</gene>
<evidence type="ECO:0000313" key="3">
    <source>
        <dbReference type="EMBL" id="CZS99619.1"/>
    </source>
</evidence>
<evidence type="ECO:0000259" key="2">
    <source>
        <dbReference type="PROSITE" id="PS50097"/>
    </source>
</evidence>
<dbReference type="PANTHER" id="PTHR38119">
    <property type="entry name" value="BTB DOMAIN-CONTAINING PROTEIN-RELATED"/>
    <property type="match status" value="1"/>
</dbReference>